<keyword evidence="3" id="KW-1185">Reference proteome</keyword>
<protein>
    <submittedName>
        <fullName evidence="2">Uncharacterized protein</fullName>
    </submittedName>
</protein>
<feature type="region of interest" description="Disordered" evidence="1">
    <location>
        <begin position="60"/>
        <end position="98"/>
    </location>
</feature>
<dbReference type="Proteomes" id="UP000281553">
    <property type="component" value="Unassembled WGS sequence"/>
</dbReference>
<gene>
    <name evidence="2" type="ORF">DILT_LOCUS7212</name>
</gene>
<evidence type="ECO:0000313" key="2">
    <source>
        <dbReference type="EMBL" id="VDN11381.1"/>
    </source>
</evidence>
<proteinExistence type="predicted"/>
<sequence>MESQQRLLPCQGVTDVPHDPLGLLRRWSYFQGLWRAALSGTPLPEAPPEIGVCICPATSSSPQIQRRKQGKTDEDENEGSDQFDQNDSAGDSRERRLLPPPVPLFPASSLLLKHPSFSENRSYQPVCLRIQTRRAIRRFFLNAQNARHGQNAGRGFQAQLEDTGLSPLLRNFLGYFHNFEQLLSVELPQGLQAIVDAVKAEDPANI</sequence>
<evidence type="ECO:0000256" key="1">
    <source>
        <dbReference type="SAM" id="MobiDB-lite"/>
    </source>
</evidence>
<accession>A0A3P7LYZ6</accession>
<organism evidence="2 3">
    <name type="scientific">Dibothriocephalus latus</name>
    <name type="common">Fish tapeworm</name>
    <name type="synonym">Diphyllobothrium latum</name>
    <dbReference type="NCBI Taxonomy" id="60516"/>
    <lineage>
        <taxon>Eukaryota</taxon>
        <taxon>Metazoa</taxon>
        <taxon>Spiralia</taxon>
        <taxon>Lophotrochozoa</taxon>
        <taxon>Platyhelminthes</taxon>
        <taxon>Cestoda</taxon>
        <taxon>Eucestoda</taxon>
        <taxon>Diphyllobothriidea</taxon>
        <taxon>Diphyllobothriidae</taxon>
        <taxon>Dibothriocephalus</taxon>
    </lineage>
</organism>
<dbReference type="AlphaFoldDB" id="A0A3P7LYZ6"/>
<reference evidence="2 3" key="1">
    <citation type="submission" date="2018-11" db="EMBL/GenBank/DDBJ databases">
        <authorList>
            <consortium name="Pathogen Informatics"/>
        </authorList>
    </citation>
    <scope>NUCLEOTIDE SEQUENCE [LARGE SCALE GENOMIC DNA]</scope>
</reference>
<dbReference type="OrthoDB" id="6252482at2759"/>
<evidence type="ECO:0000313" key="3">
    <source>
        <dbReference type="Proteomes" id="UP000281553"/>
    </source>
</evidence>
<name>A0A3P7LYZ6_DIBLA</name>
<dbReference type="EMBL" id="UYRU01051310">
    <property type="protein sequence ID" value="VDN11381.1"/>
    <property type="molecule type" value="Genomic_DNA"/>
</dbReference>